<reference evidence="1" key="1">
    <citation type="submission" date="2020-04" db="EMBL/GenBank/DDBJ databases">
        <authorList>
            <person name="Zhang T."/>
        </authorList>
    </citation>
    <scope>NUCLEOTIDE SEQUENCE</scope>
    <source>
        <strain evidence="1">HKST-UBA09</strain>
    </source>
</reference>
<organism evidence="1 2">
    <name type="scientific">Candidatus Dojkabacteria bacterium</name>
    <dbReference type="NCBI Taxonomy" id="2099670"/>
    <lineage>
        <taxon>Bacteria</taxon>
        <taxon>Candidatus Dojkabacteria</taxon>
    </lineage>
</organism>
<evidence type="ECO:0000313" key="2">
    <source>
        <dbReference type="Proteomes" id="UP000714915"/>
    </source>
</evidence>
<comment type="caution">
    <text evidence="1">The sequence shown here is derived from an EMBL/GenBank/DDBJ whole genome shotgun (WGS) entry which is preliminary data.</text>
</comment>
<name>A0A955RLZ2_9BACT</name>
<reference evidence="1" key="2">
    <citation type="journal article" date="2021" name="Microbiome">
        <title>Successional dynamics and alternative stable states in a saline activated sludge microbial community over 9 years.</title>
        <authorList>
            <person name="Wang Y."/>
            <person name="Ye J."/>
            <person name="Ju F."/>
            <person name="Liu L."/>
            <person name="Boyd J.A."/>
            <person name="Deng Y."/>
            <person name="Parks D.H."/>
            <person name="Jiang X."/>
            <person name="Yin X."/>
            <person name="Woodcroft B.J."/>
            <person name="Tyson G.W."/>
            <person name="Hugenholtz P."/>
            <person name="Polz M.F."/>
            <person name="Zhang T."/>
        </authorList>
    </citation>
    <scope>NUCLEOTIDE SEQUENCE</scope>
    <source>
        <strain evidence="1">HKST-UBA09</strain>
    </source>
</reference>
<gene>
    <name evidence="1" type="ORF">KC669_02235</name>
</gene>
<dbReference type="EMBL" id="JAGQLF010000019">
    <property type="protein sequence ID" value="MCA9386832.1"/>
    <property type="molecule type" value="Genomic_DNA"/>
</dbReference>
<proteinExistence type="predicted"/>
<sequence length="262" mass="31157">MKKGIKNILLIILVFLLAVGILSTISLYNVVTKYDMYYEDLEFVMDAVYSSHQPDQLYYDDDIDYESMVAFLGPNDKYYPYYQFYQFFHYEDPSTSMSGYIYYQNILHPIKIYEDIVLFFTYDFGGCNKLDSQDLKSCLSLEIYRKEEGDVFTFLGEANELKFYFTQDFKPIFFDIDKNGYQDIAVPIDSNDINTDFIWLIYDGEQYREIEQDEVIQIQKELAQQNEDRVKQYYLDKLYPEPLTEEQISESKLVEDQIIGNP</sequence>
<dbReference type="Proteomes" id="UP000714915">
    <property type="component" value="Unassembled WGS sequence"/>
</dbReference>
<evidence type="ECO:0000313" key="1">
    <source>
        <dbReference type="EMBL" id="MCA9386832.1"/>
    </source>
</evidence>
<accession>A0A955RLZ2</accession>
<dbReference type="AlphaFoldDB" id="A0A955RLZ2"/>
<protein>
    <submittedName>
        <fullName evidence="1">Uncharacterized protein</fullName>
    </submittedName>
</protein>